<evidence type="ECO:0000313" key="2">
    <source>
        <dbReference type="Proteomes" id="UP000499080"/>
    </source>
</evidence>
<dbReference type="AlphaFoldDB" id="A0A4Y2WSL1"/>
<evidence type="ECO:0000313" key="1">
    <source>
        <dbReference type="EMBL" id="GBO40455.1"/>
    </source>
</evidence>
<gene>
    <name evidence="1" type="ORF">AVEN_268650_1</name>
</gene>
<dbReference type="EMBL" id="BGPR01065698">
    <property type="protein sequence ID" value="GBO40455.1"/>
    <property type="molecule type" value="Genomic_DNA"/>
</dbReference>
<keyword evidence="2" id="KW-1185">Reference proteome</keyword>
<protein>
    <submittedName>
        <fullName evidence="1">Uncharacterized protein</fullName>
    </submittedName>
</protein>
<dbReference type="Proteomes" id="UP000499080">
    <property type="component" value="Unassembled WGS sequence"/>
</dbReference>
<proteinExistence type="predicted"/>
<sequence>MENDNRWKYLDAFQLPYWIGKIAVQTPLYLEKQIAEDIFISEKKLQVLAAFQIVFFARISSSGRENITFYPKTILERRVNAFIISQAFSVLERAYFVKET</sequence>
<comment type="caution">
    <text evidence="1">The sequence shown here is derived from an EMBL/GenBank/DDBJ whole genome shotgun (WGS) entry which is preliminary data.</text>
</comment>
<accession>A0A4Y2WSL1</accession>
<reference evidence="1 2" key="1">
    <citation type="journal article" date="2019" name="Sci. Rep.">
        <title>Orb-weaving spider Araneus ventricosus genome elucidates the spidroin gene catalogue.</title>
        <authorList>
            <person name="Kono N."/>
            <person name="Nakamura H."/>
            <person name="Ohtoshi R."/>
            <person name="Moran D.A.P."/>
            <person name="Shinohara A."/>
            <person name="Yoshida Y."/>
            <person name="Fujiwara M."/>
            <person name="Mori M."/>
            <person name="Tomita M."/>
            <person name="Arakawa K."/>
        </authorList>
    </citation>
    <scope>NUCLEOTIDE SEQUENCE [LARGE SCALE GENOMIC DNA]</scope>
</reference>
<name>A0A4Y2WSL1_ARAVE</name>
<organism evidence="1 2">
    <name type="scientific">Araneus ventricosus</name>
    <name type="common">Orbweaver spider</name>
    <name type="synonym">Epeira ventricosa</name>
    <dbReference type="NCBI Taxonomy" id="182803"/>
    <lineage>
        <taxon>Eukaryota</taxon>
        <taxon>Metazoa</taxon>
        <taxon>Ecdysozoa</taxon>
        <taxon>Arthropoda</taxon>
        <taxon>Chelicerata</taxon>
        <taxon>Arachnida</taxon>
        <taxon>Araneae</taxon>
        <taxon>Araneomorphae</taxon>
        <taxon>Entelegynae</taxon>
        <taxon>Araneoidea</taxon>
        <taxon>Araneidae</taxon>
        <taxon>Araneus</taxon>
    </lineage>
</organism>